<keyword evidence="4" id="KW-0238">DNA-binding</keyword>
<dbReference type="GO" id="GO:0003677">
    <property type="term" value="F:DNA binding"/>
    <property type="evidence" value="ECO:0007669"/>
    <property type="project" value="UniProtKB-KW"/>
</dbReference>
<dbReference type="PANTHER" id="PTHR37299">
    <property type="entry name" value="TRANSCRIPTIONAL REGULATOR-RELATED"/>
    <property type="match status" value="1"/>
</dbReference>
<gene>
    <name evidence="4" type="ORF">LDX50_27285</name>
</gene>
<keyword evidence="1" id="KW-0597">Phosphoprotein</keyword>
<organism evidence="4 5">
    <name type="scientific">Fulvivirga sedimenti</name>
    <dbReference type="NCBI Taxonomy" id="2879465"/>
    <lineage>
        <taxon>Bacteria</taxon>
        <taxon>Pseudomonadati</taxon>
        <taxon>Bacteroidota</taxon>
        <taxon>Cytophagia</taxon>
        <taxon>Cytophagales</taxon>
        <taxon>Fulvivirgaceae</taxon>
        <taxon>Fulvivirga</taxon>
    </lineage>
</organism>
<dbReference type="SMART" id="SM00850">
    <property type="entry name" value="LytTR"/>
    <property type="match status" value="1"/>
</dbReference>
<dbReference type="PANTHER" id="PTHR37299:SF1">
    <property type="entry name" value="STAGE 0 SPORULATION PROTEIN A HOMOLOG"/>
    <property type="match status" value="1"/>
</dbReference>
<dbReference type="AlphaFoldDB" id="A0A9X1HX06"/>
<dbReference type="SUPFAM" id="SSF52172">
    <property type="entry name" value="CheY-like"/>
    <property type="match status" value="1"/>
</dbReference>
<protein>
    <submittedName>
        <fullName evidence="4">LytTR family transcriptional regulator DNA-binding domain-containing protein</fullName>
    </submittedName>
</protein>
<dbReference type="Pfam" id="PF00072">
    <property type="entry name" value="Response_reg"/>
    <property type="match status" value="1"/>
</dbReference>
<feature type="modified residue" description="4-aspartylphosphate" evidence="1">
    <location>
        <position position="54"/>
    </location>
</feature>
<name>A0A9X1HX06_9BACT</name>
<evidence type="ECO:0000256" key="1">
    <source>
        <dbReference type="PROSITE-ProRule" id="PRU00169"/>
    </source>
</evidence>
<dbReference type="SMART" id="SM00448">
    <property type="entry name" value="REC"/>
    <property type="match status" value="1"/>
</dbReference>
<dbReference type="RefSeq" id="WP_225699464.1">
    <property type="nucleotide sequence ID" value="NZ_JAIXNE010000006.1"/>
</dbReference>
<dbReference type="InterPro" id="IPR011006">
    <property type="entry name" value="CheY-like_superfamily"/>
</dbReference>
<dbReference type="Gene3D" id="2.40.50.1020">
    <property type="entry name" value="LytTr DNA-binding domain"/>
    <property type="match status" value="1"/>
</dbReference>
<evidence type="ECO:0000313" key="5">
    <source>
        <dbReference type="Proteomes" id="UP001139409"/>
    </source>
</evidence>
<dbReference type="GO" id="GO:0000156">
    <property type="term" value="F:phosphorelay response regulator activity"/>
    <property type="evidence" value="ECO:0007669"/>
    <property type="project" value="InterPro"/>
</dbReference>
<feature type="domain" description="Response regulatory" evidence="2">
    <location>
        <begin position="3"/>
        <end position="114"/>
    </location>
</feature>
<comment type="caution">
    <text evidence="4">The sequence shown here is derived from an EMBL/GenBank/DDBJ whole genome shotgun (WGS) entry which is preliminary data.</text>
</comment>
<proteinExistence type="predicted"/>
<dbReference type="PROSITE" id="PS50930">
    <property type="entry name" value="HTH_LYTTR"/>
    <property type="match status" value="1"/>
</dbReference>
<feature type="domain" description="HTH LytTR-type" evidence="3">
    <location>
        <begin position="141"/>
        <end position="245"/>
    </location>
</feature>
<evidence type="ECO:0000313" key="4">
    <source>
        <dbReference type="EMBL" id="MCA6078608.1"/>
    </source>
</evidence>
<dbReference type="InterPro" id="IPR001789">
    <property type="entry name" value="Sig_transdc_resp-reg_receiver"/>
</dbReference>
<dbReference type="InterPro" id="IPR046947">
    <property type="entry name" value="LytR-like"/>
</dbReference>
<dbReference type="Proteomes" id="UP001139409">
    <property type="component" value="Unassembled WGS sequence"/>
</dbReference>
<evidence type="ECO:0000259" key="3">
    <source>
        <dbReference type="PROSITE" id="PS50930"/>
    </source>
</evidence>
<keyword evidence="5" id="KW-1185">Reference proteome</keyword>
<accession>A0A9X1HX06</accession>
<dbReference type="EMBL" id="JAIXNE010000006">
    <property type="protein sequence ID" value="MCA6078608.1"/>
    <property type="molecule type" value="Genomic_DNA"/>
</dbReference>
<dbReference type="Pfam" id="PF04397">
    <property type="entry name" value="LytTR"/>
    <property type="match status" value="1"/>
</dbReference>
<sequence>MIRILIIDDEPLARSIVLNFLKDHPEVEVVGECINGFEGLKAIQELQPDIVFLDVQMPKLSGFELLELLDELPVIVFSTAFDEYAIKAFELSAADYLLKPFTRKRFDEALGRAIEKLGAGESRDTSALTTVRQSSRPIDRIAVRNGTRITIIGAGQIDFIEAQDDYVAVHAEGKKYLKQLTMKYLEESLPSEDFVRVHRSYLVSVSKIDRIEAYSKDSYVAILKGGDKIPVSRKGYQLLRDQLGF</sequence>
<evidence type="ECO:0000259" key="2">
    <source>
        <dbReference type="PROSITE" id="PS50110"/>
    </source>
</evidence>
<dbReference type="Gene3D" id="3.40.50.2300">
    <property type="match status" value="1"/>
</dbReference>
<dbReference type="InterPro" id="IPR007492">
    <property type="entry name" value="LytTR_DNA-bd_dom"/>
</dbReference>
<dbReference type="PROSITE" id="PS50110">
    <property type="entry name" value="RESPONSE_REGULATORY"/>
    <property type="match status" value="1"/>
</dbReference>
<reference evidence="4" key="1">
    <citation type="submission" date="2021-09" db="EMBL/GenBank/DDBJ databases">
        <title>Fulvivirga sp. isolated from coastal sediment.</title>
        <authorList>
            <person name="Yu H."/>
        </authorList>
    </citation>
    <scope>NUCLEOTIDE SEQUENCE</scope>
    <source>
        <strain evidence="4">1062</strain>
    </source>
</reference>